<reference evidence="3 4" key="1">
    <citation type="submission" date="2016-10" db="EMBL/GenBank/DDBJ databases">
        <authorList>
            <person name="de Groot N.N."/>
        </authorList>
    </citation>
    <scope>NUCLEOTIDE SEQUENCE [LARGE SCALE GENOMIC DNA]</scope>
    <source>
        <strain evidence="3 4">APO</strain>
    </source>
</reference>
<sequence>MASVSDVIEKFFKELLEQNQGRTIQIQRNEVAKYFDCSPSQINYVLMTRFNVQHGYYIESQRGGGGHIKITMLKSENSQPAHHLLLKEIGEVITKTQANRVINALKDQQYITEREAMIMRAAMEDQALLSPLNNRDQLRAQLLKGMISVLLHQK</sequence>
<dbReference type="InterPro" id="IPR040465">
    <property type="entry name" value="CtsR_N"/>
</dbReference>
<keyword evidence="4" id="KW-1185">Reference proteome</keyword>
<dbReference type="OrthoDB" id="1680813at2"/>
<evidence type="ECO:0000313" key="3">
    <source>
        <dbReference type="EMBL" id="SDZ22172.1"/>
    </source>
</evidence>
<dbReference type="InterPro" id="IPR041908">
    <property type="entry name" value="CtsR_C_sf"/>
</dbReference>
<dbReference type="Gene3D" id="1.10.1200.150">
    <property type="entry name" value="Transcriptional regulator CtsR, C-terminal domain"/>
    <property type="match status" value="1"/>
</dbReference>
<feature type="domain" description="CtsR N-terminal HTH" evidence="1">
    <location>
        <begin position="3"/>
        <end position="73"/>
    </location>
</feature>
<dbReference type="STRING" id="159292.SAMN05192546_11420"/>
<evidence type="ECO:0000259" key="1">
    <source>
        <dbReference type="Pfam" id="PF05848"/>
    </source>
</evidence>
<dbReference type="AlphaFoldDB" id="A0A1H3R8M5"/>
<evidence type="ECO:0000259" key="2">
    <source>
        <dbReference type="Pfam" id="PF17727"/>
    </source>
</evidence>
<protein>
    <submittedName>
        <fullName evidence="3">Transcriptional regulator CtsR</fullName>
    </submittedName>
</protein>
<dbReference type="RefSeq" id="WP_093315572.1">
    <property type="nucleotide sequence ID" value="NZ_FNPV01000014.1"/>
</dbReference>
<dbReference type="InterPro" id="IPR041902">
    <property type="entry name" value="CtsR_N_sf"/>
</dbReference>
<feature type="domain" description="CtsR C-terminal dimerization" evidence="2">
    <location>
        <begin position="83"/>
        <end position="147"/>
    </location>
</feature>
<dbReference type="InterPro" id="IPR041473">
    <property type="entry name" value="CtsR_C"/>
</dbReference>
<accession>A0A1H3R8M5</accession>
<organism evidence="3 4">
    <name type="scientific">Tindallia californiensis</name>
    <dbReference type="NCBI Taxonomy" id="159292"/>
    <lineage>
        <taxon>Bacteria</taxon>
        <taxon>Bacillati</taxon>
        <taxon>Bacillota</taxon>
        <taxon>Clostridia</taxon>
        <taxon>Peptostreptococcales</taxon>
        <taxon>Tindalliaceae</taxon>
        <taxon>Tindallia</taxon>
    </lineage>
</organism>
<dbReference type="Pfam" id="PF05848">
    <property type="entry name" value="CtsR"/>
    <property type="match status" value="1"/>
</dbReference>
<name>A0A1H3R8M5_9FIRM</name>
<dbReference type="Proteomes" id="UP000199230">
    <property type="component" value="Unassembled WGS sequence"/>
</dbReference>
<evidence type="ECO:0000313" key="4">
    <source>
        <dbReference type="Proteomes" id="UP000199230"/>
    </source>
</evidence>
<dbReference type="Pfam" id="PF17727">
    <property type="entry name" value="CtsR_C"/>
    <property type="match status" value="1"/>
</dbReference>
<dbReference type="Gene3D" id="3.30.56.130">
    <property type="entry name" value="Transcriptional regulator CtsR, winged HTH domain"/>
    <property type="match status" value="1"/>
</dbReference>
<proteinExistence type="predicted"/>
<dbReference type="EMBL" id="FNPV01000014">
    <property type="protein sequence ID" value="SDZ22172.1"/>
    <property type="molecule type" value="Genomic_DNA"/>
</dbReference>
<gene>
    <name evidence="3" type="ORF">SAMN05192546_11420</name>
</gene>